<proteinExistence type="predicted"/>
<feature type="domain" description="DinB-like" evidence="1">
    <location>
        <begin position="32"/>
        <end position="162"/>
    </location>
</feature>
<dbReference type="InterPro" id="IPR034660">
    <property type="entry name" value="DinB/YfiT-like"/>
</dbReference>
<evidence type="ECO:0000259" key="1">
    <source>
        <dbReference type="Pfam" id="PF12867"/>
    </source>
</evidence>
<protein>
    <submittedName>
        <fullName evidence="2">DinB family protein</fullName>
    </submittedName>
</protein>
<dbReference type="InterPro" id="IPR024775">
    <property type="entry name" value="DinB-like"/>
</dbReference>
<dbReference type="EMBL" id="BAABGY010000007">
    <property type="protein sequence ID" value="GAA4329527.1"/>
    <property type="molecule type" value="Genomic_DNA"/>
</dbReference>
<evidence type="ECO:0000313" key="2">
    <source>
        <dbReference type="EMBL" id="GAA4329527.1"/>
    </source>
</evidence>
<evidence type="ECO:0000313" key="3">
    <source>
        <dbReference type="Proteomes" id="UP001501725"/>
    </source>
</evidence>
<dbReference type="RefSeq" id="WP_345255495.1">
    <property type="nucleotide sequence ID" value="NZ_BAABGY010000007.1"/>
</dbReference>
<dbReference type="SUPFAM" id="SSF109854">
    <property type="entry name" value="DinB/YfiT-like putative metalloenzymes"/>
    <property type="match status" value="1"/>
</dbReference>
<accession>A0ABP8GT48</accession>
<dbReference type="Gene3D" id="1.20.120.450">
    <property type="entry name" value="dinb family like domain"/>
    <property type="match status" value="1"/>
</dbReference>
<reference evidence="3" key="1">
    <citation type="journal article" date="2019" name="Int. J. Syst. Evol. Microbiol.">
        <title>The Global Catalogue of Microorganisms (GCM) 10K type strain sequencing project: providing services to taxonomists for standard genome sequencing and annotation.</title>
        <authorList>
            <consortium name="The Broad Institute Genomics Platform"/>
            <consortium name="The Broad Institute Genome Sequencing Center for Infectious Disease"/>
            <person name="Wu L."/>
            <person name="Ma J."/>
        </authorList>
    </citation>
    <scope>NUCLEOTIDE SEQUENCE [LARGE SCALE GENOMIC DNA]</scope>
    <source>
        <strain evidence="3">JCM 17919</strain>
    </source>
</reference>
<sequence length="174" mass="19279">MATIDLDRVPAFYHRYIARAEAPTLAGTLALRHGVLPLLRALPAAKWDFAYAPGKWTIKELVQHLIDAERIFAYRALCFARGESAALPGFEEDDYVRTSEAGRRSPESILSELERLFASTDDLFASLSEEALERSGNANGNPIYVRAIGYIVSGHVLHHRAVLEERYLAVPVAG</sequence>
<gene>
    <name evidence="2" type="ORF">GCM10023184_20080</name>
</gene>
<dbReference type="Pfam" id="PF12867">
    <property type="entry name" value="DinB_2"/>
    <property type="match status" value="1"/>
</dbReference>
<organism evidence="2 3">
    <name type="scientific">Flaviaesturariibacter amylovorans</name>
    <dbReference type="NCBI Taxonomy" id="1084520"/>
    <lineage>
        <taxon>Bacteria</taxon>
        <taxon>Pseudomonadati</taxon>
        <taxon>Bacteroidota</taxon>
        <taxon>Chitinophagia</taxon>
        <taxon>Chitinophagales</taxon>
        <taxon>Chitinophagaceae</taxon>
        <taxon>Flaviaestuariibacter</taxon>
    </lineage>
</organism>
<dbReference type="Proteomes" id="UP001501725">
    <property type="component" value="Unassembled WGS sequence"/>
</dbReference>
<keyword evidence="3" id="KW-1185">Reference proteome</keyword>
<comment type="caution">
    <text evidence="2">The sequence shown here is derived from an EMBL/GenBank/DDBJ whole genome shotgun (WGS) entry which is preliminary data.</text>
</comment>
<name>A0ABP8GT48_9BACT</name>